<keyword evidence="7" id="KW-1185">Reference proteome</keyword>
<dbReference type="PRINTS" id="PR01021">
    <property type="entry name" value="OMPADOMAIN"/>
</dbReference>
<reference evidence="6 7" key="1">
    <citation type="journal article" date="2014" name="Curr. Microbiol.">
        <title>Spirosoma radiotolerans sp. nov., a gamma-radiation-resistant bacterium isolated from gamma ray-irradiated soil.</title>
        <authorList>
            <person name="Lee J.J."/>
            <person name="Srinivasan S."/>
            <person name="Lim S."/>
            <person name="Joe M."/>
            <person name="Im S."/>
            <person name="Bae S.I."/>
            <person name="Park K.R."/>
            <person name="Han J.H."/>
            <person name="Park S.H."/>
            <person name="Joo B.M."/>
            <person name="Park S.J."/>
            <person name="Kim M.K."/>
        </authorList>
    </citation>
    <scope>NUCLEOTIDE SEQUENCE [LARGE SCALE GENOMIC DNA]</scope>
    <source>
        <strain evidence="6 7">DG5A</strain>
    </source>
</reference>
<dbReference type="STRING" id="1379870.SD10_21165"/>
<dbReference type="Proteomes" id="UP000033054">
    <property type="component" value="Chromosome"/>
</dbReference>
<comment type="subcellular location">
    <subcellularLocation>
        <location evidence="1">Cell outer membrane</location>
    </subcellularLocation>
</comment>
<feature type="domain" description="OmpA-like" evidence="5">
    <location>
        <begin position="24"/>
        <end position="140"/>
    </location>
</feature>
<dbReference type="KEGG" id="srd:SD10_21165"/>
<dbReference type="InterPro" id="IPR050330">
    <property type="entry name" value="Bact_OuterMem_StrucFunc"/>
</dbReference>
<dbReference type="InterPro" id="IPR006664">
    <property type="entry name" value="OMP_bac"/>
</dbReference>
<dbReference type="EMBL" id="CP010429">
    <property type="protein sequence ID" value="AKD57029.1"/>
    <property type="molecule type" value="Genomic_DNA"/>
</dbReference>
<evidence type="ECO:0000256" key="3">
    <source>
        <dbReference type="ARBA" id="ARBA00023237"/>
    </source>
</evidence>
<dbReference type="Pfam" id="PF00691">
    <property type="entry name" value="OmpA"/>
    <property type="match status" value="1"/>
</dbReference>
<sequence length="140" mass="15377">MTLITALLTIALTICVNLGVRAQITSDLPLSITILYFDQSSHQLRPNVKTMLDSIAQQLVEQPRLMATVTGYTDNVGKRELNMALAKHRAKAVEQYLRQHGVLANQIAASWEGPDTKASADGPEAIKTISRRVVVQLSPR</sequence>
<gene>
    <name evidence="6" type="ORF">SD10_21165</name>
</gene>
<dbReference type="InterPro" id="IPR036737">
    <property type="entry name" value="OmpA-like_sf"/>
</dbReference>
<dbReference type="PATRIC" id="fig|1379870.5.peg.4565"/>
<organism evidence="6 7">
    <name type="scientific">Spirosoma radiotolerans</name>
    <dbReference type="NCBI Taxonomy" id="1379870"/>
    <lineage>
        <taxon>Bacteria</taxon>
        <taxon>Pseudomonadati</taxon>
        <taxon>Bacteroidota</taxon>
        <taxon>Cytophagia</taxon>
        <taxon>Cytophagales</taxon>
        <taxon>Cytophagaceae</taxon>
        <taxon>Spirosoma</taxon>
    </lineage>
</organism>
<dbReference type="AlphaFoldDB" id="A0A0E3ZYJ4"/>
<dbReference type="Gene3D" id="3.30.1330.60">
    <property type="entry name" value="OmpA-like domain"/>
    <property type="match status" value="1"/>
</dbReference>
<dbReference type="InterPro" id="IPR006665">
    <property type="entry name" value="OmpA-like"/>
</dbReference>
<dbReference type="PANTHER" id="PTHR30329:SF21">
    <property type="entry name" value="LIPOPROTEIN YIAD-RELATED"/>
    <property type="match status" value="1"/>
</dbReference>
<evidence type="ECO:0000313" key="7">
    <source>
        <dbReference type="Proteomes" id="UP000033054"/>
    </source>
</evidence>
<dbReference type="PANTHER" id="PTHR30329">
    <property type="entry name" value="STATOR ELEMENT OF FLAGELLAR MOTOR COMPLEX"/>
    <property type="match status" value="1"/>
</dbReference>
<evidence type="ECO:0000259" key="5">
    <source>
        <dbReference type="PROSITE" id="PS51123"/>
    </source>
</evidence>
<keyword evidence="2 4" id="KW-0472">Membrane</keyword>
<dbReference type="PROSITE" id="PS51123">
    <property type="entry name" value="OMPA_2"/>
    <property type="match status" value="1"/>
</dbReference>
<evidence type="ECO:0000256" key="1">
    <source>
        <dbReference type="ARBA" id="ARBA00004442"/>
    </source>
</evidence>
<proteinExistence type="predicted"/>
<keyword evidence="3" id="KW-0998">Cell outer membrane</keyword>
<dbReference type="HOGENOM" id="CLU_1833961_0_0_10"/>
<name>A0A0E3ZYJ4_9BACT</name>
<evidence type="ECO:0000256" key="4">
    <source>
        <dbReference type="PROSITE-ProRule" id="PRU00473"/>
    </source>
</evidence>
<accession>A0A0E3ZYJ4</accession>
<dbReference type="SUPFAM" id="SSF103088">
    <property type="entry name" value="OmpA-like"/>
    <property type="match status" value="1"/>
</dbReference>
<evidence type="ECO:0000313" key="6">
    <source>
        <dbReference type="EMBL" id="AKD57029.1"/>
    </source>
</evidence>
<protein>
    <recommendedName>
        <fullName evidence="5">OmpA-like domain-containing protein</fullName>
    </recommendedName>
</protein>
<dbReference type="CDD" id="cd07185">
    <property type="entry name" value="OmpA_C-like"/>
    <property type="match status" value="1"/>
</dbReference>
<dbReference type="GO" id="GO:0009279">
    <property type="term" value="C:cell outer membrane"/>
    <property type="evidence" value="ECO:0007669"/>
    <property type="project" value="UniProtKB-SubCell"/>
</dbReference>
<evidence type="ECO:0000256" key="2">
    <source>
        <dbReference type="ARBA" id="ARBA00023136"/>
    </source>
</evidence>